<dbReference type="PANTHER" id="PTHR45641">
    <property type="entry name" value="TETRATRICOPEPTIDE REPEAT PROTEIN (AFU_ORTHOLOGUE AFUA_6G03870)"/>
    <property type="match status" value="1"/>
</dbReference>
<evidence type="ECO:0000256" key="1">
    <source>
        <dbReference type="ARBA" id="ARBA00022737"/>
    </source>
</evidence>
<dbReference type="SUPFAM" id="SSF48452">
    <property type="entry name" value="TPR-like"/>
    <property type="match status" value="3"/>
</dbReference>
<dbReference type="InterPro" id="IPR011990">
    <property type="entry name" value="TPR-like_helical_dom_sf"/>
</dbReference>
<dbReference type="InterPro" id="IPR019734">
    <property type="entry name" value="TPR_rpt"/>
</dbReference>
<proteinExistence type="predicted"/>
<dbReference type="AlphaFoldDB" id="A0A0F9JS40"/>
<dbReference type="Gene3D" id="1.25.40.10">
    <property type="entry name" value="Tetratricopeptide repeat domain"/>
    <property type="match status" value="3"/>
</dbReference>
<dbReference type="PANTHER" id="PTHR45641:SF19">
    <property type="entry name" value="NEPHROCYSTIN-3"/>
    <property type="match status" value="1"/>
</dbReference>
<keyword evidence="2" id="KW-0802">TPR repeat</keyword>
<evidence type="ECO:0000256" key="2">
    <source>
        <dbReference type="ARBA" id="ARBA00022803"/>
    </source>
</evidence>
<keyword evidence="1" id="KW-0677">Repeat</keyword>
<protein>
    <submittedName>
        <fullName evidence="3">Uncharacterized protein</fullName>
    </submittedName>
</protein>
<sequence>MKFFEIALKTLSEIGLNDSLNANNTKKNIEAVKSKISKSEKELAMKPTKLTIQDLFTKNAKLTFLIGAGCSVDAPSNLAAGRKMMEAIINYTCAESEKEKLLQLKQLRFEQLVEIIRDNLDPELKVIDYYGQCETPNLQHFFLAEMIKKGHFVMTTNFDFLIEHALLQSNVPKDTIIPVIIEGDFTKYDDPHELFSQGKKTVYKIHGSTKNMITGESTRDSLVATIQAFGSNKDGLNVFQIQPFQRKTFNNLSNGRSLVIMGYSGSDDFDVVPTLMILKNIKYIIWINYTPDDGGKEQIYEISTTTTDTTDKVNQILVDIKQTNNAEHVYRVDTNTTRLIEQLLDDYPNVSAEIFTITPREWLAQNLPMPSEIMKHYIPHRIYFDFNIYEDSMRCSEVILRLVEEGGDQGGKATVLNNIGSIYQAQGNYPEALKRYEQALGIHEQLGDFWGKTIILSNIGEIYRAKGNYPEALKIYEQALKISEQLGDFSGKAIRLNNIGSIYQAQGNYLEALKRYEQALKIDEQQGNLSGKAIILNNIGEIYRARGNYPEALKRYEQALKIGEQLGDLLLKSAVLNNIGLIYEAQRNYPEALKRYEQALKISEQLGDLSGKAIRLNNIGEIYRARGNYPEALKIYEQVLRIDEQLGDLNGKATRLNNIGGIYQAQGNYLKALKLFEIALKTLRKIGLGDSPNANNTERNIEAVKSKISKSEKEIKPGTAISLTRLYAPTSSEEAREYYNKGVASFDNNDLVNAVTYYEKAISIDPNYVDAYDNLGLVFRHQGNLEKAEYYYKKSIKMFPNGYLAHQNLAIVYRQKKLYDKALEEYKILKEIDPNDPEGYYGAGNIYGTIGKYELALENAKKALKLYEESNHPYIKDVQYLLGLIHYNRNEKIKAKDFLMKAKANGIEIPKHLLIEFNI</sequence>
<dbReference type="InterPro" id="IPR029035">
    <property type="entry name" value="DHS-like_NAD/FAD-binding_dom"/>
</dbReference>
<name>A0A0F9JS40_9ZZZZ</name>
<dbReference type="Pfam" id="PF13289">
    <property type="entry name" value="SIR2_2"/>
    <property type="match status" value="1"/>
</dbReference>
<dbReference type="Pfam" id="PF13181">
    <property type="entry name" value="TPR_8"/>
    <property type="match status" value="1"/>
</dbReference>
<comment type="caution">
    <text evidence="3">The sequence shown here is derived from an EMBL/GenBank/DDBJ whole genome shotgun (WGS) entry which is preliminary data.</text>
</comment>
<reference evidence="3" key="1">
    <citation type="journal article" date="2015" name="Nature">
        <title>Complex archaea that bridge the gap between prokaryotes and eukaryotes.</title>
        <authorList>
            <person name="Spang A."/>
            <person name="Saw J.H."/>
            <person name="Jorgensen S.L."/>
            <person name="Zaremba-Niedzwiedzka K."/>
            <person name="Martijn J."/>
            <person name="Lind A.E."/>
            <person name="van Eijk R."/>
            <person name="Schleper C."/>
            <person name="Guy L."/>
            <person name="Ettema T.J."/>
        </authorList>
    </citation>
    <scope>NUCLEOTIDE SEQUENCE</scope>
</reference>
<dbReference type="SMART" id="SM00028">
    <property type="entry name" value="TPR"/>
    <property type="match status" value="11"/>
</dbReference>
<evidence type="ECO:0000313" key="3">
    <source>
        <dbReference type="EMBL" id="KKM72714.1"/>
    </source>
</evidence>
<dbReference type="EMBL" id="LAZR01009416">
    <property type="protein sequence ID" value="KKM72714.1"/>
    <property type="molecule type" value="Genomic_DNA"/>
</dbReference>
<dbReference type="Gene3D" id="3.40.50.1220">
    <property type="entry name" value="TPP-binding domain"/>
    <property type="match status" value="1"/>
</dbReference>
<dbReference type="SUPFAM" id="SSF52467">
    <property type="entry name" value="DHS-like NAD/FAD-binding domain"/>
    <property type="match status" value="1"/>
</dbReference>
<organism evidence="3">
    <name type="scientific">marine sediment metagenome</name>
    <dbReference type="NCBI Taxonomy" id="412755"/>
    <lineage>
        <taxon>unclassified sequences</taxon>
        <taxon>metagenomes</taxon>
        <taxon>ecological metagenomes</taxon>
    </lineage>
</organism>
<dbReference type="Pfam" id="PF13424">
    <property type="entry name" value="TPR_12"/>
    <property type="match status" value="4"/>
</dbReference>
<dbReference type="PROSITE" id="PS50005">
    <property type="entry name" value="TPR"/>
    <property type="match status" value="10"/>
</dbReference>
<dbReference type="Pfam" id="PF13414">
    <property type="entry name" value="TPR_11"/>
    <property type="match status" value="1"/>
</dbReference>
<accession>A0A0F9JS40</accession>
<dbReference type="PROSITE" id="PS50293">
    <property type="entry name" value="TPR_REGION"/>
    <property type="match status" value="6"/>
</dbReference>
<gene>
    <name evidence="3" type="ORF">LCGC14_1417740</name>
</gene>